<sequence>MAVAAGLVGVEGEGVAERQVVLVDVAALVEGAGQREGEGRVVGSVPEGFGRGAAVPDLVHGLPGVAEEREPALAERVAEGEGLSSHSRRRPAGGNVTTGPGA</sequence>
<evidence type="ECO:0000256" key="1">
    <source>
        <dbReference type="SAM" id="MobiDB-lite"/>
    </source>
</evidence>
<protein>
    <submittedName>
        <fullName evidence="2">Uncharacterized protein</fullName>
    </submittedName>
</protein>
<proteinExistence type="predicted"/>
<feature type="region of interest" description="Disordered" evidence="1">
    <location>
        <begin position="70"/>
        <end position="102"/>
    </location>
</feature>
<accession>A0AB33KKX2</accession>
<organism evidence="2">
    <name type="scientific">Streptomyces sp. CMC78</name>
    <dbReference type="NCBI Taxonomy" id="3231512"/>
    <lineage>
        <taxon>Bacteria</taxon>
        <taxon>Bacillati</taxon>
        <taxon>Actinomycetota</taxon>
        <taxon>Actinomycetes</taxon>
        <taxon>Kitasatosporales</taxon>
        <taxon>Streptomycetaceae</taxon>
        <taxon>Streptomyces</taxon>
    </lineage>
</organism>
<dbReference type="KEGG" id="stcm:SCMC78_20170"/>
<name>A0AB33KKX2_9ACTN</name>
<dbReference type="AlphaFoldDB" id="A0AB33KKX2"/>
<reference evidence="2" key="1">
    <citation type="submission" date="2024-07" db="EMBL/GenBank/DDBJ databases">
        <title>Complete genome sequences of cellulolytic bacteria, Kitasatospora sp. CMC57 and Streptomyces sp. CMC78, isolated from Japanese agricultural soil.</title>
        <authorList>
            <person name="Hashimoto T."/>
            <person name="Ito M."/>
            <person name="Iwamoto M."/>
            <person name="Fukahori D."/>
            <person name="Shoda T."/>
            <person name="Sakoda M."/>
            <person name="Morohoshi T."/>
            <person name="Mitsuboshi M."/>
            <person name="Nishizawa T."/>
        </authorList>
    </citation>
    <scope>NUCLEOTIDE SEQUENCE</scope>
    <source>
        <strain evidence="2">CMC78</strain>
    </source>
</reference>
<evidence type="ECO:0000313" key="2">
    <source>
        <dbReference type="EMBL" id="BFP52210.1"/>
    </source>
</evidence>
<dbReference type="EMBL" id="AP035884">
    <property type="protein sequence ID" value="BFP52210.1"/>
    <property type="molecule type" value="Genomic_DNA"/>
</dbReference>
<feature type="compositionally biased region" description="Basic and acidic residues" evidence="1">
    <location>
        <begin position="70"/>
        <end position="79"/>
    </location>
</feature>
<gene>
    <name evidence="2" type="ORF">SCMC78_20170</name>
</gene>